<evidence type="ECO:0000313" key="2">
    <source>
        <dbReference type="EMBL" id="KAF2319393.1"/>
    </source>
</evidence>
<evidence type="ECO:0000313" key="3">
    <source>
        <dbReference type="Proteomes" id="UP000467840"/>
    </source>
</evidence>
<dbReference type="Proteomes" id="UP000467840">
    <property type="component" value="Chromosome 10"/>
</dbReference>
<dbReference type="AlphaFoldDB" id="A0A6A6N4I2"/>
<proteinExistence type="predicted"/>
<dbReference type="PANTHER" id="PTHR35317">
    <property type="entry name" value="OS04G0629600 PROTEIN"/>
    <property type="match status" value="1"/>
</dbReference>
<dbReference type="EMBL" id="JAAGAX010000003">
    <property type="protein sequence ID" value="KAF2319393.1"/>
    <property type="molecule type" value="Genomic_DNA"/>
</dbReference>
<dbReference type="PANTHER" id="PTHR35317:SF38">
    <property type="entry name" value="RNA-DIRECTED DNA POLYMERASE"/>
    <property type="match status" value="1"/>
</dbReference>
<reference evidence="2 3" key="1">
    <citation type="journal article" date="2020" name="Mol. Plant">
        <title>The Chromosome-Based Rubber Tree Genome Provides New Insights into Spurge Genome Evolution and Rubber Biosynthesis.</title>
        <authorList>
            <person name="Liu J."/>
            <person name="Shi C."/>
            <person name="Shi C.C."/>
            <person name="Li W."/>
            <person name="Zhang Q.J."/>
            <person name="Zhang Y."/>
            <person name="Li K."/>
            <person name="Lu H.F."/>
            <person name="Shi C."/>
            <person name="Zhu S.T."/>
            <person name="Xiao Z.Y."/>
            <person name="Nan H."/>
            <person name="Yue Y."/>
            <person name="Zhu X.G."/>
            <person name="Wu Y."/>
            <person name="Hong X.N."/>
            <person name="Fan G.Y."/>
            <person name="Tong Y."/>
            <person name="Zhang D."/>
            <person name="Mao C.L."/>
            <person name="Liu Y.L."/>
            <person name="Hao S.J."/>
            <person name="Liu W.Q."/>
            <person name="Lv M.Q."/>
            <person name="Zhang H.B."/>
            <person name="Liu Y."/>
            <person name="Hu-Tang G.R."/>
            <person name="Wang J.P."/>
            <person name="Wang J.H."/>
            <person name="Sun Y.H."/>
            <person name="Ni S.B."/>
            <person name="Chen W.B."/>
            <person name="Zhang X.C."/>
            <person name="Jiao Y.N."/>
            <person name="Eichler E.E."/>
            <person name="Li G.H."/>
            <person name="Liu X."/>
            <person name="Gao L.Z."/>
        </authorList>
    </citation>
    <scope>NUCLEOTIDE SEQUENCE [LARGE SCALE GENOMIC DNA]</scope>
    <source>
        <strain evidence="3">cv. GT1</strain>
        <tissue evidence="2">Leaf</tissue>
    </source>
</reference>
<feature type="compositionally biased region" description="Basic residues" evidence="1">
    <location>
        <begin position="405"/>
        <end position="414"/>
    </location>
</feature>
<organism evidence="2 3">
    <name type="scientific">Hevea brasiliensis</name>
    <name type="common">Para rubber tree</name>
    <name type="synonym">Siphonia brasiliensis</name>
    <dbReference type="NCBI Taxonomy" id="3981"/>
    <lineage>
        <taxon>Eukaryota</taxon>
        <taxon>Viridiplantae</taxon>
        <taxon>Streptophyta</taxon>
        <taxon>Embryophyta</taxon>
        <taxon>Tracheophyta</taxon>
        <taxon>Spermatophyta</taxon>
        <taxon>Magnoliopsida</taxon>
        <taxon>eudicotyledons</taxon>
        <taxon>Gunneridae</taxon>
        <taxon>Pentapetalae</taxon>
        <taxon>rosids</taxon>
        <taxon>fabids</taxon>
        <taxon>Malpighiales</taxon>
        <taxon>Euphorbiaceae</taxon>
        <taxon>Crotonoideae</taxon>
        <taxon>Micrandreae</taxon>
        <taxon>Hevea</taxon>
    </lineage>
</organism>
<protein>
    <submittedName>
        <fullName evidence="2">Uncharacterized protein</fullName>
    </submittedName>
</protein>
<dbReference type="Pfam" id="PF14223">
    <property type="entry name" value="Retrotran_gag_2"/>
    <property type="match status" value="1"/>
</dbReference>
<sequence>MVGIQLPSHHHDALNLEELEKCQVPVARAVEEAEKGLDDPEVPISHFKVNRVLKHRNSSRTIVDIYDLYPKLANGGKIKSKKSSSGSFFFASDNDAVQVSGMKAPNVEKPKSKPKSSSAPIVVSYFPMNSYMSRALRSRPKMSHIELERAKRERELKEKEEASKIESSITAAGTLFPEKESSVSLKYPMLTKSNYAAWAIKMEVFMMAQGVWDAIESPDPIDSRRDKMALAAIYQGIGEDTLLQLGAKKTAKEAWNMLKMMNQGADKVKEVRSQTLWREFEALRMGDSENVDDFSGKLTIIVNKLRNLGNTVEEERVVKKLLRSVSSKFLQIVSAIEEFNDLTTKSVEEVIGSLKAHEERLLSCGGKSDETLLLTKAEWKAREEATKNKKASANSRGGRSGGRGGRGRGRGTLW</sequence>
<keyword evidence="3" id="KW-1185">Reference proteome</keyword>
<name>A0A6A6N4I2_HEVBR</name>
<feature type="region of interest" description="Disordered" evidence="1">
    <location>
        <begin position="384"/>
        <end position="414"/>
    </location>
</feature>
<evidence type="ECO:0000256" key="1">
    <source>
        <dbReference type="SAM" id="MobiDB-lite"/>
    </source>
</evidence>
<accession>A0A6A6N4I2</accession>
<comment type="caution">
    <text evidence="2">The sequence shown here is derived from an EMBL/GenBank/DDBJ whole genome shotgun (WGS) entry which is preliminary data.</text>
</comment>
<gene>
    <name evidence="2" type="ORF">GH714_015490</name>
</gene>